<keyword evidence="1" id="KW-0645">Protease</keyword>
<dbReference type="InterPro" id="IPR025657">
    <property type="entry name" value="RadC_JAB"/>
</dbReference>
<dbReference type="AlphaFoldDB" id="A0AAW6BNK9"/>
<dbReference type="CDD" id="cd08071">
    <property type="entry name" value="MPN_DUF2466"/>
    <property type="match status" value="1"/>
</dbReference>
<evidence type="ECO:0000313" key="8">
    <source>
        <dbReference type="Proteomes" id="UP001212996"/>
    </source>
</evidence>
<dbReference type="RefSeq" id="WP_271868021.1">
    <property type="nucleotide sequence ID" value="NZ_JAQMFO010000071.1"/>
</dbReference>
<dbReference type="InterPro" id="IPR020891">
    <property type="entry name" value="UPF0758_CS"/>
</dbReference>
<evidence type="ECO:0000256" key="2">
    <source>
        <dbReference type="ARBA" id="ARBA00022723"/>
    </source>
</evidence>
<dbReference type="InterPro" id="IPR001405">
    <property type="entry name" value="UPF0758"/>
</dbReference>
<evidence type="ECO:0000259" key="6">
    <source>
        <dbReference type="PROSITE" id="PS50249"/>
    </source>
</evidence>
<evidence type="ECO:0000256" key="1">
    <source>
        <dbReference type="ARBA" id="ARBA00022670"/>
    </source>
</evidence>
<dbReference type="InterPro" id="IPR037518">
    <property type="entry name" value="MPN"/>
</dbReference>
<keyword evidence="3" id="KW-0378">Hydrolase</keyword>
<dbReference type="GO" id="GO:0046872">
    <property type="term" value="F:metal ion binding"/>
    <property type="evidence" value="ECO:0007669"/>
    <property type="project" value="UniProtKB-KW"/>
</dbReference>
<keyword evidence="5" id="KW-0482">Metalloprotease</keyword>
<reference evidence="7" key="1">
    <citation type="submission" date="2023-01" db="EMBL/GenBank/DDBJ databases">
        <title>Genome sequencing of Photorhabdus bodei 09-20.</title>
        <authorList>
            <person name="Kalindamar S."/>
            <person name="Kumru S."/>
        </authorList>
    </citation>
    <scope>NUCLEOTIDE SEQUENCE</scope>
    <source>
        <strain evidence="7">09-20</strain>
    </source>
</reference>
<dbReference type="Proteomes" id="UP001212996">
    <property type="component" value="Unassembled WGS sequence"/>
</dbReference>
<evidence type="ECO:0000313" key="7">
    <source>
        <dbReference type="EMBL" id="MDB6375017.1"/>
    </source>
</evidence>
<dbReference type="SUPFAM" id="SSF102712">
    <property type="entry name" value="JAB1/MPN domain"/>
    <property type="match status" value="1"/>
</dbReference>
<sequence length="125" mass="14413">MGTIGVEDAISYLRSQLELEEREVFCVLFLDNKNRVIEFKKMFYGSIRSVEVHPREIIKVVLALNARAIIVAHNHPSGNAEPSNSDHVLTNKLFNLLKIMDVDFVDHIIIGHNEYFSFFEYGFLN</sequence>
<evidence type="ECO:0000256" key="4">
    <source>
        <dbReference type="ARBA" id="ARBA00022833"/>
    </source>
</evidence>
<evidence type="ECO:0000256" key="3">
    <source>
        <dbReference type="ARBA" id="ARBA00022801"/>
    </source>
</evidence>
<protein>
    <submittedName>
        <fullName evidence="7">DNA repair protein RadC</fullName>
    </submittedName>
</protein>
<dbReference type="GO" id="GO:0008237">
    <property type="term" value="F:metallopeptidase activity"/>
    <property type="evidence" value="ECO:0007669"/>
    <property type="project" value="UniProtKB-KW"/>
</dbReference>
<dbReference type="PANTHER" id="PTHR30471">
    <property type="entry name" value="DNA REPAIR PROTEIN RADC"/>
    <property type="match status" value="1"/>
</dbReference>
<keyword evidence="4" id="KW-0862">Zinc</keyword>
<dbReference type="Gene3D" id="3.40.140.10">
    <property type="entry name" value="Cytidine Deaminase, domain 2"/>
    <property type="match status" value="1"/>
</dbReference>
<feature type="domain" description="MPN" evidence="6">
    <location>
        <begin position="2"/>
        <end position="124"/>
    </location>
</feature>
<keyword evidence="2" id="KW-0479">Metal-binding</keyword>
<organism evidence="7 8">
    <name type="scientific">Photorhabdus bodei</name>
    <dbReference type="NCBI Taxonomy" id="2029681"/>
    <lineage>
        <taxon>Bacteria</taxon>
        <taxon>Pseudomonadati</taxon>
        <taxon>Pseudomonadota</taxon>
        <taxon>Gammaproteobacteria</taxon>
        <taxon>Enterobacterales</taxon>
        <taxon>Morganellaceae</taxon>
        <taxon>Photorhabdus</taxon>
    </lineage>
</organism>
<dbReference type="PROSITE" id="PS01302">
    <property type="entry name" value="UPF0758"/>
    <property type="match status" value="1"/>
</dbReference>
<dbReference type="PROSITE" id="PS50249">
    <property type="entry name" value="MPN"/>
    <property type="match status" value="1"/>
</dbReference>
<name>A0AAW6BNK9_9GAMM</name>
<dbReference type="GO" id="GO:0006508">
    <property type="term" value="P:proteolysis"/>
    <property type="evidence" value="ECO:0007669"/>
    <property type="project" value="UniProtKB-KW"/>
</dbReference>
<accession>A0AAW6BNK9</accession>
<proteinExistence type="predicted"/>
<comment type="caution">
    <text evidence="7">The sequence shown here is derived from an EMBL/GenBank/DDBJ whole genome shotgun (WGS) entry which is preliminary data.</text>
</comment>
<dbReference type="PANTHER" id="PTHR30471:SF3">
    <property type="entry name" value="UPF0758 PROTEIN YEES-RELATED"/>
    <property type="match status" value="1"/>
</dbReference>
<dbReference type="EMBL" id="JAQMFO010000071">
    <property type="protein sequence ID" value="MDB6375017.1"/>
    <property type="molecule type" value="Genomic_DNA"/>
</dbReference>
<gene>
    <name evidence="7" type="primary">radC</name>
    <name evidence="7" type="ORF">PH362_24800</name>
</gene>
<dbReference type="NCBIfam" id="TIGR00608">
    <property type="entry name" value="radc"/>
    <property type="match status" value="1"/>
</dbReference>
<evidence type="ECO:0000256" key="5">
    <source>
        <dbReference type="ARBA" id="ARBA00023049"/>
    </source>
</evidence>
<dbReference type="Pfam" id="PF04002">
    <property type="entry name" value="RadC"/>
    <property type="match status" value="1"/>
</dbReference>